<dbReference type="SUPFAM" id="SSF56281">
    <property type="entry name" value="Metallo-hydrolase/oxidoreductase"/>
    <property type="match status" value="1"/>
</dbReference>
<keyword evidence="1" id="KW-0378">Hydrolase</keyword>
<accession>A0A0P7I529</accession>
<organism evidence="1 2">
    <name type="scientific">Halolamina pelagica</name>
    <dbReference type="NCBI Taxonomy" id="699431"/>
    <lineage>
        <taxon>Archaea</taxon>
        <taxon>Methanobacteriati</taxon>
        <taxon>Methanobacteriota</taxon>
        <taxon>Stenosarchaea group</taxon>
        <taxon>Halobacteria</taxon>
        <taxon>Halobacteriales</taxon>
        <taxon>Haloferacaceae</taxon>
    </lineage>
</organism>
<sequence length="259" mass="27360">MTVRHDGLEVTWFGYATTRIETEGGFVAYLDPGRYGVLTGEWTPPGGGNPKAAAHPRATNYRPADADLVCVTHDHHYDADGIRRVANEETTVVVYDAVDPAGIDRDVAPVSDLPGEIVRIGEEAHLAVDGVDGGADIWSVPAYNEPDGPRADPDGTVSHPKGSGVGYRLALGGTSVFWPGDSDALDAFAELSVSLFLANIAGTVVSSAAESAELAERMDPDLVLPVHYNTIEILQADSGAFARDVAKRGVPVVLDEREG</sequence>
<dbReference type="Gene3D" id="3.60.15.10">
    <property type="entry name" value="Ribonuclease Z/Hydroxyacylglutathione hydrolase-like"/>
    <property type="match status" value="1"/>
</dbReference>
<keyword evidence="2" id="KW-1185">Reference proteome</keyword>
<dbReference type="RefSeq" id="WP_054584454.1">
    <property type="nucleotide sequence ID" value="NZ_LGUC01000001.1"/>
</dbReference>
<dbReference type="EMBL" id="LGUC01000001">
    <property type="protein sequence ID" value="KPN32090.1"/>
    <property type="molecule type" value="Genomic_DNA"/>
</dbReference>
<name>A0A0P7I529_9EURY</name>
<dbReference type="PANTHER" id="PTHR43546:SF8">
    <property type="entry name" value="METALLO-BETA-LACTAMASE DOMAIN-CONTAINING PROTEIN"/>
    <property type="match status" value="1"/>
</dbReference>
<gene>
    <name evidence="1" type="ORF">SY89_02850</name>
</gene>
<dbReference type="PATRIC" id="fig|699431.3.peg.2908"/>
<comment type="caution">
    <text evidence="1">The sequence shown here is derived from an EMBL/GenBank/DDBJ whole genome shotgun (WGS) entry which is preliminary data.</text>
</comment>
<reference evidence="2" key="1">
    <citation type="submission" date="2013-11" db="EMBL/GenBank/DDBJ databases">
        <authorList>
            <person name="Hoang H.T."/>
            <person name="Killian M.L."/>
            <person name="Madson D.M."/>
            <person name="Arruda P.H.E."/>
            <person name="Sun D."/>
            <person name="Schwartz K.J."/>
            <person name="Yoon K."/>
        </authorList>
    </citation>
    <scope>NUCLEOTIDE SEQUENCE [LARGE SCALE GENOMIC DNA]</scope>
    <source>
        <strain evidence="2">CDK2</strain>
    </source>
</reference>
<dbReference type="STRING" id="699431.SY89_02850"/>
<protein>
    <submittedName>
        <fullName evidence="1">Metal-dependent hydrolase</fullName>
    </submittedName>
</protein>
<evidence type="ECO:0000313" key="2">
    <source>
        <dbReference type="Proteomes" id="UP000050535"/>
    </source>
</evidence>
<dbReference type="Pfam" id="PF13483">
    <property type="entry name" value="Lactamase_B_3"/>
    <property type="match status" value="1"/>
</dbReference>
<evidence type="ECO:0000313" key="1">
    <source>
        <dbReference type="EMBL" id="KPN32090.1"/>
    </source>
</evidence>
<proteinExistence type="predicted"/>
<dbReference type="PANTHER" id="PTHR43546">
    <property type="entry name" value="UPF0173 METAL-DEPENDENT HYDROLASE MJ1163-RELATED"/>
    <property type="match status" value="1"/>
</dbReference>
<dbReference type="GO" id="GO:0016787">
    <property type="term" value="F:hydrolase activity"/>
    <property type="evidence" value="ECO:0007669"/>
    <property type="project" value="UniProtKB-KW"/>
</dbReference>
<dbReference type="AlphaFoldDB" id="A0A0P7I529"/>
<dbReference type="InterPro" id="IPR036866">
    <property type="entry name" value="RibonucZ/Hydroxyglut_hydro"/>
</dbReference>
<dbReference type="InterPro" id="IPR050114">
    <property type="entry name" value="UPF0173_UPF0282_UlaG_hydrolase"/>
</dbReference>
<dbReference type="Proteomes" id="UP000050535">
    <property type="component" value="Unassembled WGS sequence"/>
</dbReference>
<dbReference type="OrthoDB" id="337606at2157"/>